<dbReference type="PANTHER" id="PTHR33490:SF7">
    <property type="entry name" value="BLR2979 PROTEIN"/>
    <property type="match status" value="1"/>
</dbReference>
<proteinExistence type="predicted"/>
<dbReference type="Proteomes" id="UP000463857">
    <property type="component" value="Chromosome"/>
</dbReference>
<dbReference type="EMBL" id="CP047156">
    <property type="protein sequence ID" value="QHB99769.1"/>
    <property type="molecule type" value="Genomic_DNA"/>
</dbReference>
<dbReference type="Pfam" id="PF08379">
    <property type="entry name" value="Bact_transglu_N"/>
    <property type="match status" value="1"/>
</dbReference>
<evidence type="ECO:0000313" key="3">
    <source>
        <dbReference type="Proteomes" id="UP000463857"/>
    </source>
</evidence>
<sequence length="304" mass="33471">MSRLYRIEHNTDYTYDGGDVTDSYGLTHMRPRDMDHQTCLAHEAKISPDPADQYAIEDVQGNAATYFHVTTAHRELKVSGISIVEVRDPHYSEAALAQPWEQCRPMASDHQDAWEAVDFTLESELIDITPEVAEYAAESFPSGRPIGEAVDDLNHRIYTDFDYNKDATTVTTRVPDVLVKRAGVCQDFAQLFIACLRSQGLAGRYVSGYLATVPPPGKPRLVGADATHAWVACWVPGGGWLAEDPTNDKRCDDAHATVAWGRDYRDVPPVRGIIYSEATSSSMAVSVDMAPLSEYAPATLSAES</sequence>
<dbReference type="SUPFAM" id="SSF54001">
    <property type="entry name" value="Cysteine proteinases"/>
    <property type="match status" value="1"/>
</dbReference>
<dbReference type="AlphaFoldDB" id="A0A7L4YKW3"/>
<dbReference type="InterPro" id="IPR002931">
    <property type="entry name" value="Transglutaminase-like"/>
</dbReference>
<name>A0A7L4YKW3_9ACTN</name>
<dbReference type="InterPro" id="IPR013589">
    <property type="entry name" value="Bac_transglu_N"/>
</dbReference>
<dbReference type="SMART" id="SM00460">
    <property type="entry name" value="TGc"/>
    <property type="match status" value="1"/>
</dbReference>
<dbReference type="Pfam" id="PF01841">
    <property type="entry name" value="Transglut_core"/>
    <property type="match status" value="1"/>
</dbReference>
<dbReference type="FunCoup" id="A0A7L4YKW3">
    <property type="interactions" value="1"/>
</dbReference>
<dbReference type="KEGG" id="eke:EK0264_05405"/>
<gene>
    <name evidence="2" type="ORF">EK0264_05405</name>
</gene>
<dbReference type="RefSeq" id="WP_159543656.1">
    <property type="nucleotide sequence ID" value="NZ_CP047156.1"/>
</dbReference>
<dbReference type="InParanoid" id="A0A7L4YKW3"/>
<organism evidence="2 3">
    <name type="scientific">Epidermidibacterium keratini</name>
    <dbReference type="NCBI Taxonomy" id="1891644"/>
    <lineage>
        <taxon>Bacteria</taxon>
        <taxon>Bacillati</taxon>
        <taxon>Actinomycetota</taxon>
        <taxon>Actinomycetes</taxon>
        <taxon>Sporichthyales</taxon>
        <taxon>Sporichthyaceae</taxon>
        <taxon>Epidermidibacterium</taxon>
    </lineage>
</organism>
<feature type="domain" description="Transglutaminase-like" evidence="1">
    <location>
        <begin position="177"/>
        <end position="247"/>
    </location>
</feature>
<protein>
    <submittedName>
        <fullName evidence="2">Transglutaminase family protein</fullName>
    </submittedName>
</protein>
<accession>A0A7L4YKW3</accession>
<dbReference type="Gene3D" id="3.10.620.30">
    <property type="match status" value="1"/>
</dbReference>
<dbReference type="OrthoDB" id="9804023at2"/>
<dbReference type="PANTHER" id="PTHR33490">
    <property type="entry name" value="BLR5614 PROTEIN-RELATED"/>
    <property type="match status" value="1"/>
</dbReference>
<evidence type="ECO:0000313" key="2">
    <source>
        <dbReference type="EMBL" id="QHB99769.1"/>
    </source>
</evidence>
<evidence type="ECO:0000259" key="1">
    <source>
        <dbReference type="SMART" id="SM00460"/>
    </source>
</evidence>
<keyword evidence="3" id="KW-1185">Reference proteome</keyword>
<reference evidence="2 3" key="1">
    <citation type="journal article" date="2018" name="Int. J. Syst. Evol. Microbiol.">
        <title>Epidermidibacterium keratini gen. nov., sp. nov., a member of the family Sporichthyaceae, isolated from keratin epidermis.</title>
        <authorList>
            <person name="Lee D.G."/>
            <person name="Trujillo M.E."/>
            <person name="Kang S."/>
            <person name="Nam J.J."/>
            <person name="Kim Y.J."/>
        </authorList>
    </citation>
    <scope>NUCLEOTIDE SEQUENCE [LARGE SCALE GENOMIC DNA]</scope>
    <source>
        <strain evidence="2 3">EPI-7</strain>
    </source>
</reference>
<dbReference type="InterPro" id="IPR038765">
    <property type="entry name" value="Papain-like_cys_pep_sf"/>
</dbReference>